<comment type="caution">
    <text evidence="7">The sequence shown here is derived from an EMBL/GenBank/DDBJ whole genome shotgun (WGS) entry which is preliminary data.</text>
</comment>
<evidence type="ECO:0000256" key="1">
    <source>
        <dbReference type="ARBA" id="ARBA00004308"/>
    </source>
</evidence>
<reference evidence="7 8" key="1">
    <citation type="submission" date="2021-03" db="EMBL/GenBank/DDBJ databases">
        <title>Genomic Encyclopedia of Type Strains, Phase IV (KMG-IV): sequencing the most valuable type-strain genomes for metagenomic binning, comparative biology and taxonomic classification.</title>
        <authorList>
            <person name="Goeker M."/>
        </authorList>
    </citation>
    <scope>NUCLEOTIDE SEQUENCE [LARGE SCALE GENOMIC DNA]</scope>
    <source>
        <strain evidence="7 8">DSM 28650</strain>
    </source>
</reference>
<keyword evidence="4 6" id="KW-1133">Transmembrane helix</keyword>
<gene>
    <name evidence="7" type="ORF">J2Z44_003885</name>
</gene>
<proteinExistence type="inferred from homology"/>
<evidence type="ECO:0000256" key="2">
    <source>
        <dbReference type="ARBA" id="ARBA00008053"/>
    </source>
</evidence>
<protein>
    <submittedName>
        <fullName evidence="7">Uncharacterized membrane protein YheB (UPF0754 family)</fullName>
    </submittedName>
</protein>
<dbReference type="RefSeq" id="WP_021282509.1">
    <property type="nucleotide sequence ID" value="NZ_JAGGLL010000046.1"/>
</dbReference>
<dbReference type="PANTHER" id="PTHR35791:SF1">
    <property type="entry name" value="UPF0754 MEMBRANE PROTEIN YHEB"/>
    <property type="match status" value="1"/>
</dbReference>
<evidence type="ECO:0000256" key="5">
    <source>
        <dbReference type="ARBA" id="ARBA00023136"/>
    </source>
</evidence>
<evidence type="ECO:0000313" key="8">
    <source>
        <dbReference type="Proteomes" id="UP001519308"/>
    </source>
</evidence>
<name>A0ABS4K8D3_9CLOT</name>
<keyword evidence="5 6" id="KW-0472">Membrane</keyword>
<comment type="subcellular location">
    <subcellularLocation>
        <location evidence="1">Endomembrane system</location>
    </subcellularLocation>
</comment>
<dbReference type="EMBL" id="JAGGLL010000046">
    <property type="protein sequence ID" value="MBP2024035.1"/>
    <property type="molecule type" value="Genomic_DNA"/>
</dbReference>
<dbReference type="Pfam" id="PF04286">
    <property type="entry name" value="DUF445"/>
    <property type="match status" value="1"/>
</dbReference>
<evidence type="ECO:0000256" key="6">
    <source>
        <dbReference type="SAM" id="Phobius"/>
    </source>
</evidence>
<evidence type="ECO:0000256" key="4">
    <source>
        <dbReference type="ARBA" id="ARBA00022989"/>
    </source>
</evidence>
<feature type="transmembrane region" description="Helical" evidence="6">
    <location>
        <begin position="6"/>
        <end position="26"/>
    </location>
</feature>
<organism evidence="7 8">
    <name type="scientific">Clostridium punense</name>
    <dbReference type="NCBI Taxonomy" id="1054297"/>
    <lineage>
        <taxon>Bacteria</taxon>
        <taxon>Bacillati</taxon>
        <taxon>Bacillota</taxon>
        <taxon>Clostridia</taxon>
        <taxon>Eubacteriales</taxon>
        <taxon>Clostridiaceae</taxon>
        <taxon>Clostridium</taxon>
    </lineage>
</organism>
<sequence length="504" mass="56594">MEYVIGILVGAVIGYITNWLAIKMLFRPYEEKRIFGVKIPFTPGLIPKERKRIARSVGEAIGAHLLTKETILDSLCSDKIKDALSGWVKGEVTKLENSNSTLEDNAKLLLSDHYEEIRQDLEKNITTLVIEEIKGEEFKQVVTSMVSKEVKELLNNSPKALLSSQGYEKIKLNLLNSLDESVKAGTVKENILSLISGKLDSIKENTLEEIIPPTVIGNLKVYMYNKRHDIGKYIQSMLREEKYEIKIKGIIGNVVSSQLNPMIAMFVNPDTIYNKVVDGASEMLETEETLVDVVLILNEILTKITKTKVIDILENIPASEGVSIGEKLYELLLNNLKEYDVIQKVIEALEKNLEENETLGEILAKVGLNVEEDIAKFLESKLNKLFESPELEAGLNKFLSSGLQRFLSTEMKFIFQKEGRDLSLKVSAIALSIYTTFIENKASDFIELFNISKVVEEKINEFEVTYAEEIILEIASKELNAITWLGAVLGAVMGILSPILSSFY</sequence>
<dbReference type="PANTHER" id="PTHR35791">
    <property type="entry name" value="UPF0754 MEMBRANE PROTEIN YHEB"/>
    <property type="match status" value="1"/>
</dbReference>
<accession>A0ABS4K8D3</accession>
<comment type="similarity">
    <text evidence="2">Belongs to the UPF0754 family.</text>
</comment>
<dbReference type="Proteomes" id="UP001519308">
    <property type="component" value="Unassembled WGS sequence"/>
</dbReference>
<evidence type="ECO:0000256" key="3">
    <source>
        <dbReference type="ARBA" id="ARBA00022692"/>
    </source>
</evidence>
<keyword evidence="8" id="KW-1185">Reference proteome</keyword>
<feature type="transmembrane region" description="Helical" evidence="6">
    <location>
        <begin position="481"/>
        <end position="500"/>
    </location>
</feature>
<keyword evidence="3 6" id="KW-0812">Transmembrane</keyword>
<evidence type="ECO:0000313" key="7">
    <source>
        <dbReference type="EMBL" id="MBP2024035.1"/>
    </source>
</evidence>
<dbReference type="InterPro" id="IPR007383">
    <property type="entry name" value="DUF445"/>
</dbReference>